<name>A0A238J3R5_9RHOB</name>
<protein>
    <submittedName>
        <fullName evidence="1">Uncharacterized protein</fullName>
    </submittedName>
</protein>
<dbReference type="AlphaFoldDB" id="A0A238J3R5"/>
<evidence type="ECO:0000313" key="1">
    <source>
        <dbReference type="EMBL" id="SMX25296.1"/>
    </source>
</evidence>
<keyword evidence="2" id="KW-1185">Reference proteome</keyword>
<reference evidence="1 2" key="1">
    <citation type="submission" date="2017-05" db="EMBL/GenBank/DDBJ databases">
        <authorList>
            <person name="Song R."/>
            <person name="Chenine A.L."/>
            <person name="Ruprecht R.M."/>
        </authorList>
    </citation>
    <scope>NUCLEOTIDE SEQUENCE [LARGE SCALE GENOMIC DNA]</scope>
    <source>
        <strain evidence="1 2">CECT 8489</strain>
    </source>
</reference>
<accession>A0A238J3R5</accession>
<sequence>MGDEDGLGVAIANRTPTLRGNASLLPFATAVSDDFLNALWLIYAVVWDLRDFV</sequence>
<dbReference type="EMBL" id="FXXQ01000014">
    <property type="protein sequence ID" value="SMX25296.1"/>
    <property type="molecule type" value="Genomic_DNA"/>
</dbReference>
<organism evidence="1 2">
    <name type="scientific">Boseongicola aestuarii</name>
    <dbReference type="NCBI Taxonomy" id="1470561"/>
    <lineage>
        <taxon>Bacteria</taxon>
        <taxon>Pseudomonadati</taxon>
        <taxon>Pseudomonadota</taxon>
        <taxon>Alphaproteobacteria</taxon>
        <taxon>Rhodobacterales</taxon>
        <taxon>Paracoccaceae</taxon>
        <taxon>Boseongicola</taxon>
    </lineage>
</organism>
<gene>
    <name evidence="1" type="ORF">BOA8489_03435</name>
</gene>
<evidence type="ECO:0000313" key="2">
    <source>
        <dbReference type="Proteomes" id="UP000201838"/>
    </source>
</evidence>
<dbReference type="RefSeq" id="WP_176440347.1">
    <property type="nucleotide sequence ID" value="NZ_FXXQ01000014.1"/>
</dbReference>
<dbReference type="Proteomes" id="UP000201838">
    <property type="component" value="Unassembled WGS sequence"/>
</dbReference>
<proteinExistence type="predicted"/>